<dbReference type="EMBL" id="JAUEPU010000022">
    <property type="protein sequence ID" value="KAK0494011.1"/>
    <property type="molecule type" value="Genomic_DNA"/>
</dbReference>
<reference evidence="2" key="1">
    <citation type="submission" date="2023-06" db="EMBL/GenBank/DDBJ databases">
        <authorList>
            <consortium name="Lawrence Berkeley National Laboratory"/>
            <person name="Ahrendt S."/>
            <person name="Sahu N."/>
            <person name="Indic B."/>
            <person name="Wong-Bajracharya J."/>
            <person name="Merenyi Z."/>
            <person name="Ke H.-M."/>
            <person name="Monk M."/>
            <person name="Kocsube S."/>
            <person name="Drula E."/>
            <person name="Lipzen A."/>
            <person name="Balint B."/>
            <person name="Henrissat B."/>
            <person name="Andreopoulos B."/>
            <person name="Martin F.M."/>
            <person name="Harder C.B."/>
            <person name="Rigling D."/>
            <person name="Ford K.L."/>
            <person name="Foster G.D."/>
            <person name="Pangilinan J."/>
            <person name="Papanicolaou A."/>
            <person name="Barry K."/>
            <person name="LaButti K."/>
            <person name="Viragh M."/>
            <person name="Koriabine M."/>
            <person name="Yan M."/>
            <person name="Riley R."/>
            <person name="Champramary S."/>
            <person name="Plett K.L."/>
            <person name="Tsai I.J."/>
            <person name="Slot J."/>
            <person name="Sipos G."/>
            <person name="Plett J."/>
            <person name="Nagy L.G."/>
            <person name="Grigoriev I.V."/>
        </authorList>
    </citation>
    <scope>NUCLEOTIDE SEQUENCE</scope>
    <source>
        <strain evidence="2">HWK02</strain>
    </source>
</reference>
<gene>
    <name evidence="2" type="ORF">EDD18DRAFT_1355962</name>
</gene>
<name>A0AA39Q0T2_9AGAR</name>
<evidence type="ECO:0000313" key="3">
    <source>
        <dbReference type="Proteomes" id="UP001175228"/>
    </source>
</evidence>
<sequence>MHGTVHRSFGNSGPANNLAPTSSAFLPSYEAVTSAPPPYAAIDMLVHNDIYVVDTIKPAPLYNNQNTPLEDVGMSGFMPSQLATIFEEDVDEAVE</sequence>
<comment type="caution">
    <text evidence="2">The sequence shown here is derived from an EMBL/GenBank/DDBJ whole genome shotgun (WGS) entry which is preliminary data.</text>
</comment>
<evidence type="ECO:0000256" key="1">
    <source>
        <dbReference type="SAM" id="MobiDB-lite"/>
    </source>
</evidence>
<keyword evidence="3" id="KW-1185">Reference proteome</keyword>
<evidence type="ECO:0000313" key="2">
    <source>
        <dbReference type="EMBL" id="KAK0494011.1"/>
    </source>
</evidence>
<protein>
    <submittedName>
        <fullName evidence="2">Uncharacterized protein</fullName>
    </submittedName>
</protein>
<dbReference type="AlphaFoldDB" id="A0AA39Q0T2"/>
<dbReference type="Proteomes" id="UP001175228">
    <property type="component" value="Unassembled WGS sequence"/>
</dbReference>
<feature type="compositionally biased region" description="Polar residues" evidence="1">
    <location>
        <begin position="9"/>
        <end position="20"/>
    </location>
</feature>
<organism evidence="2 3">
    <name type="scientific">Armillaria luteobubalina</name>
    <dbReference type="NCBI Taxonomy" id="153913"/>
    <lineage>
        <taxon>Eukaryota</taxon>
        <taxon>Fungi</taxon>
        <taxon>Dikarya</taxon>
        <taxon>Basidiomycota</taxon>
        <taxon>Agaricomycotina</taxon>
        <taxon>Agaricomycetes</taxon>
        <taxon>Agaricomycetidae</taxon>
        <taxon>Agaricales</taxon>
        <taxon>Marasmiineae</taxon>
        <taxon>Physalacriaceae</taxon>
        <taxon>Armillaria</taxon>
    </lineage>
</organism>
<accession>A0AA39Q0T2</accession>
<feature type="region of interest" description="Disordered" evidence="1">
    <location>
        <begin position="1"/>
        <end position="20"/>
    </location>
</feature>
<proteinExistence type="predicted"/>